<dbReference type="PRINTS" id="PR00377">
    <property type="entry name" value="IMPHPHTASES"/>
</dbReference>
<comment type="cofactor">
    <cofactor evidence="1 5">
        <name>Mg(2+)</name>
        <dbReference type="ChEBI" id="CHEBI:18420"/>
    </cofactor>
</comment>
<feature type="binding site" evidence="5">
    <location>
        <position position="65"/>
    </location>
    <ligand>
        <name>Mg(2+)</name>
        <dbReference type="ChEBI" id="CHEBI:18420"/>
        <label>1</label>
        <note>catalytic</note>
    </ligand>
</feature>
<accession>A0A6V7RE08</accession>
<evidence type="ECO:0000256" key="3">
    <source>
        <dbReference type="ARBA" id="ARBA00022801"/>
    </source>
</evidence>
<dbReference type="Pfam" id="PF00459">
    <property type="entry name" value="Inositol_P"/>
    <property type="match status" value="1"/>
</dbReference>
<evidence type="ECO:0000313" key="6">
    <source>
        <dbReference type="EMBL" id="CAD2075753.1"/>
    </source>
</evidence>
<reference evidence="6 7" key="1">
    <citation type="submission" date="2020-07" db="EMBL/GenBank/DDBJ databases">
        <authorList>
            <person name="Criscuolo A."/>
        </authorList>
    </citation>
    <scope>NUCLEOTIDE SEQUENCE [LARGE SCALE GENOMIC DNA]</scope>
    <source>
        <strain evidence="7">CIP 111030</strain>
    </source>
</reference>
<dbReference type="PANTHER" id="PTHR20854:SF4">
    <property type="entry name" value="INOSITOL-1-MONOPHOSPHATASE-RELATED"/>
    <property type="match status" value="1"/>
</dbReference>
<keyword evidence="7" id="KW-1185">Reference proteome</keyword>
<dbReference type="GO" id="GO:0006020">
    <property type="term" value="P:inositol metabolic process"/>
    <property type="evidence" value="ECO:0007669"/>
    <property type="project" value="TreeGrafter"/>
</dbReference>
<feature type="binding site" evidence="5">
    <location>
        <position position="85"/>
    </location>
    <ligand>
        <name>Mg(2+)</name>
        <dbReference type="ChEBI" id="CHEBI:18420"/>
        <label>1</label>
        <note>catalytic</note>
    </ligand>
</feature>
<dbReference type="FunFam" id="3.30.540.10:FF:000003">
    <property type="entry name" value="Inositol-1-monophosphatase"/>
    <property type="match status" value="1"/>
</dbReference>
<name>A0A6V7RE08_9BACL</name>
<dbReference type="InterPro" id="IPR020583">
    <property type="entry name" value="Inositol_monoP_metal-BS"/>
</dbReference>
<keyword evidence="4 5" id="KW-0460">Magnesium</keyword>
<keyword evidence="3" id="KW-0378">Hydrolase</keyword>
<dbReference type="RefSeq" id="WP_186086844.1">
    <property type="nucleotide sequence ID" value="NZ_BMDB01000001.1"/>
</dbReference>
<evidence type="ECO:0000256" key="2">
    <source>
        <dbReference type="ARBA" id="ARBA00022723"/>
    </source>
</evidence>
<evidence type="ECO:0000256" key="1">
    <source>
        <dbReference type="ARBA" id="ARBA00001946"/>
    </source>
</evidence>
<dbReference type="GO" id="GO:0008934">
    <property type="term" value="F:inositol monophosphate 1-phosphatase activity"/>
    <property type="evidence" value="ECO:0007669"/>
    <property type="project" value="TreeGrafter"/>
</dbReference>
<proteinExistence type="predicted"/>
<dbReference type="Proteomes" id="UP000521032">
    <property type="component" value="Unassembled WGS sequence"/>
</dbReference>
<dbReference type="GO" id="GO:0046872">
    <property type="term" value="F:metal ion binding"/>
    <property type="evidence" value="ECO:0007669"/>
    <property type="project" value="UniProtKB-KW"/>
</dbReference>
<keyword evidence="2 5" id="KW-0479">Metal-binding</keyword>
<dbReference type="Gene3D" id="3.40.190.80">
    <property type="match status" value="1"/>
</dbReference>
<evidence type="ECO:0000256" key="5">
    <source>
        <dbReference type="PIRSR" id="PIRSR600760-2"/>
    </source>
</evidence>
<gene>
    <name evidence="6" type="primary">suhB</name>
    <name evidence="6" type="ORF">JEOSCH030_00901</name>
</gene>
<evidence type="ECO:0000256" key="4">
    <source>
        <dbReference type="ARBA" id="ARBA00022842"/>
    </source>
</evidence>
<feature type="binding site" evidence="5">
    <location>
        <position position="83"/>
    </location>
    <ligand>
        <name>Mg(2+)</name>
        <dbReference type="ChEBI" id="CHEBI:18420"/>
        <label>1</label>
        <note>catalytic</note>
    </ligand>
</feature>
<dbReference type="AlphaFoldDB" id="A0A6V7RE08"/>
<comment type="caution">
    <text evidence="6">The sequence shown here is derived from an EMBL/GenBank/DDBJ whole genome shotgun (WGS) entry which is preliminary data.</text>
</comment>
<dbReference type="GO" id="GO:0007165">
    <property type="term" value="P:signal transduction"/>
    <property type="evidence" value="ECO:0007669"/>
    <property type="project" value="TreeGrafter"/>
</dbReference>
<dbReference type="Gene3D" id="3.30.540.10">
    <property type="entry name" value="Fructose-1,6-Bisphosphatase, subunit A, domain 1"/>
    <property type="match status" value="1"/>
</dbReference>
<dbReference type="PANTHER" id="PTHR20854">
    <property type="entry name" value="INOSITOL MONOPHOSPHATASE"/>
    <property type="match status" value="1"/>
</dbReference>
<dbReference type="SUPFAM" id="SSF56655">
    <property type="entry name" value="Carbohydrate phosphatase"/>
    <property type="match status" value="1"/>
</dbReference>
<organism evidence="6 7">
    <name type="scientific">Phocicoccus schoeneichii</name>
    <dbReference type="NCBI Taxonomy" id="1812261"/>
    <lineage>
        <taxon>Bacteria</taxon>
        <taxon>Bacillati</taxon>
        <taxon>Bacillota</taxon>
        <taxon>Bacilli</taxon>
        <taxon>Bacillales</taxon>
        <taxon>Salinicoccaceae</taxon>
        <taxon>Phocicoccus</taxon>
    </lineage>
</organism>
<evidence type="ECO:0000313" key="7">
    <source>
        <dbReference type="Proteomes" id="UP000521032"/>
    </source>
</evidence>
<feature type="binding site" evidence="5">
    <location>
        <position position="86"/>
    </location>
    <ligand>
        <name>Mg(2+)</name>
        <dbReference type="ChEBI" id="CHEBI:18420"/>
        <label>1</label>
        <note>catalytic</note>
    </ligand>
</feature>
<feature type="binding site" evidence="5">
    <location>
        <position position="208"/>
    </location>
    <ligand>
        <name>Mg(2+)</name>
        <dbReference type="ChEBI" id="CHEBI:18420"/>
        <label>1</label>
        <note>catalytic</note>
    </ligand>
</feature>
<dbReference type="CDD" id="cd01637">
    <property type="entry name" value="IMPase_like"/>
    <property type="match status" value="1"/>
</dbReference>
<sequence length="275" mass="31036">MSVYLFAKELIRNSGAFIRNRMEESFQVESKSNPNDLVTTVDLETEQYIRAKIKEIYPEHNIVGEEYEADIVDSKSGYLWIIDPIDGTLNFVHQRENFAISIGIYKDGEPYAGLILDVMKDKLVSAEVGKGAFVNDEKLETVKTSHLSDSLVGISHKWLIREDIKAPLIEIVKECRSPRSLGSAALEYAQLIEGRIEAAMFFRLSPWDFSGGKIIGNEVGIITTDFLGRQNNWLEQTSVLATNAVLQKEITDIIKKDDGFILAHDTFHNIHKSDL</sequence>
<protein>
    <submittedName>
        <fullName evidence="6">Inositol-1-monophosphatase</fullName>
    </submittedName>
</protein>
<dbReference type="EMBL" id="CAJEWE010000010">
    <property type="protein sequence ID" value="CAD2075753.1"/>
    <property type="molecule type" value="Genomic_DNA"/>
</dbReference>
<dbReference type="InterPro" id="IPR000760">
    <property type="entry name" value="Inositol_monophosphatase-like"/>
</dbReference>
<dbReference type="PROSITE" id="PS00629">
    <property type="entry name" value="IMP_1"/>
    <property type="match status" value="1"/>
</dbReference>